<dbReference type="HOGENOM" id="CLU_2603898_0_0_9"/>
<dbReference type="Proteomes" id="UP000016662">
    <property type="component" value="Unassembled WGS sequence"/>
</dbReference>
<dbReference type="EMBL" id="AWVF01000031">
    <property type="protein sequence ID" value="ERJ97268.1"/>
    <property type="molecule type" value="Genomic_DNA"/>
</dbReference>
<name>U2MD79_9FIRM</name>
<protein>
    <submittedName>
        <fullName evidence="1">Uncharacterized protein</fullName>
    </submittedName>
</protein>
<evidence type="ECO:0000313" key="2">
    <source>
        <dbReference type="Proteomes" id="UP000016662"/>
    </source>
</evidence>
<proteinExistence type="predicted"/>
<organism evidence="1 2">
    <name type="scientific">Ruminococcus callidus ATCC 27760</name>
    <dbReference type="NCBI Taxonomy" id="411473"/>
    <lineage>
        <taxon>Bacteria</taxon>
        <taxon>Bacillati</taxon>
        <taxon>Bacillota</taxon>
        <taxon>Clostridia</taxon>
        <taxon>Eubacteriales</taxon>
        <taxon>Oscillospiraceae</taxon>
        <taxon>Ruminococcus</taxon>
    </lineage>
</organism>
<evidence type="ECO:0000313" key="1">
    <source>
        <dbReference type="EMBL" id="ERJ97268.1"/>
    </source>
</evidence>
<gene>
    <name evidence="1" type="ORF">RUMCAL_00340</name>
</gene>
<accession>U2MD79</accession>
<dbReference type="AlphaFoldDB" id="U2MD79"/>
<keyword evidence="2" id="KW-1185">Reference proteome</keyword>
<reference evidence="1 2" key="1">
    <citation type="submission" date="2013-07" db="EMBL/GenBank/DDBJ databases">
        <authorList>
            <person name="Weinstock G."/>
            <person name="Sodergren E."/>
            <person name="Wylie T."/>
            <person name="Fulton L."/>
            <person name="Fulton R."/>
            <person name="Fronick C."/>
            <person name="O'Laughlin M."/>
            <person name="Godfrey J."/>
            <person name="Miner T."/>
            <person name="Herter B."/>
            <person name="Appelbaum E."/>
            <person name="Cordes M."/>
            <person name="Lek S."/>
            <person name="Wollam A."/>
            <person name="Pepin K.H."/>
            <person name="Palsikar V.B."/>
            <person name="Mitreva M."/>
            <person name="Wilson R.K."/>
        </authorList>
    </citation>
    <scope>NUCLEOTIDE SEQUENCE [LARGE SCALE GENOMIC DNA]</scope>
    <source>
        <strain evidence="1 2">ATCC 27760</strain>
    </source>
</reference>
<comment type="caution">
    <text evidence="1">The sequence shown here is derived from an EMBL/GenBank/DDBJ whole genome shotgun (WGS) entry which is preliminary data.</text>
</comment>
<sequence length="79" mass="9345">MIMDLQIQIFIDVYTHHQTILQPHTNLVFMGMILTELQKPWYMMKNQEHVKFRNGGVVSAKIFRFNRTSLSGQYNSQSI</sequence>
<dbReference type="STRING" id="411473.RUMCAL_00340"/>